<dbReference type="RefSeq" id="WP_263543340.1">
    <property type="nucleotide sequence ID" value="NZ_JAOVZO020000003.1"/>
</dbReference>
<dbReference type="CDD" id="cd06225">
    <property type="entry name" value="HAMP"/>
    <property type="match status" value="1"/>
</dbReference>
<dbReference type="Pfam" id="PF00672">
    <property type="entry name" value="HAMP"/>
    <property type="match status" value="1"/>
</dbReference>
<evidence type="ECO:0000313" key="8">
    <source>
        <dbReference type="EMBL" id="MDC8012080.1"/>
    </source>
</evidence>
<name>A0A9X3YJ59_9GAMM</name>
<dbReference type="GO" id="GO:0046983">
    <property type="term" value="F:protein dimerization activity"/>
    <property type="evidence" value="ECO:0007669"/>
    <property type="project" value="InterPro"/>
</dbReference>
<dbReference type="GO" id="GO:0000155">
    <property type="term" value="F:phosphorelay sensor kinase activity"/>
    <property type="evidence" value="ECO:0007669"/>
    <property type="project" value="InterPro"/>
</dbReference>
<feature type="transmembrane region" description="Helical" evidence="6">
    <location>
        <begin position="12"/>
        <end position="34"/>
    </location>
</feature>
<evidence type="ECO:0000256" key="4">
    <source>
        <dbReference type="ARBA" id="ARBA00022777"/>
    </source>
</evidence>
<keyword evidence="5" id="KW-0902">Two-component regulatory system</keyword>
<keyword evidence="6" id="KW-0812">Transmembrane</keyword>
<evidence type="ECO:0000256" key="2">
    <source>
        <dbReference type="ARBA" id="ARBA00022553"/>
    </source>
</evidence>
<dbReference type="InterPro" id="IPR003594">
    <property type="entry name" value="HATPase_dom"/>
</dbReference>
<comment type="caution">
    <text evidence="8">The sequence shown here is derived from an EMBL/GenBank/DDBJ whole genome shotgun (WGS) entry which is preliminary data.</text>
</comment>
<evidence type="ECO:0000313" key="9">
    <source>
        <dbReference type="Proteomes" id="UP001139971"/>
    </source>
</evidence>
<organism evidence="8 9">
    <name type="scientific">Tahibacter soli</name>
    <dbReference type="NCBI Taxonomy" id="2983605"/>
    <lineage>
        <taxon>Bacteria</taxon>
        <taxon>Pseudomonadati</taxon>
        <taxon>Pseudomonadota</taxon>
        <taxon>Gammaproteobacteria</taxon>
        <taxon>Lysobacterales</taxon>
        <taxon>Rhodanobacteraceae</taxon>
        <taxon>Tahibacter</taxon>
    </lineage>
</organism>
<dbReference type="CDD" id="cd16917">
    <property type="entry name" value="HATPase_UhpB-NarQ-NarX-like"/>
    <property type="match status" value="1"/>
</dbReference>
<feature type="domain" description="HAMP" evidence="7">
    <location>
        <begin position="222"/>
        <end position="274"/>
    </location>
</feature>
<dbReference type="SMART" id="SM00304">
    <property type="entry name" value="HAMP"/>
    <property type="match status" value="1"/>
</dbReference>
<protein>
    <submittedName>
        <fullName evidence="8">Sensor histidine kinase</fullName>
    </submittedName>
</protein>
<dbReference type="PROSITE" id="PS50885">
    <property type="entry name" value="HAMP"/>
    <property type="match status" value="1"/>
</dbReference>
<evidence type="ECO:0000259" key="7">
    <source>
        <dbReference type="PROSITE" id="PS50885"/>
    </source>
</evidence>
<dbReference type="InterPro" id="IPR050482">
    <property type="entry name" value="Sensor_HK_TwoCompSys"/>
</dbReference>
<evidence type="ECO:0000256" key="3">
    <source>
        <dbReference type="ARBA" id="ARBA00022679"/>
    </source>
</evidence>
<dbReference type="InterPro" id="IPR036890">
    <property type="entry name" value="HATPase_C_sf"/>
</dbReference>
<reference evidence="8" key="1">
    <citation type="submission" date="2023-02" db="EMBL/GenBank/DDBJ databases">
        <title>Tahibacter soli sp. nov. isolated from soil.</title>
        <authorList>
            <person name="Baek J.H."/>
            <person name="Lee J.K."/>
            <person name="Choi D.G."/>
            <person name="Jeon C.O."/>
        </authorList>
    </citation>
    <scope>NUCLEOTIDE SEQUENCE</scope>
    <source>
        <strain evidence="8">BL</strain>
    </source>
</reference>
<dbReference type="Pfam" id="PF02518">
    <property type="entry name" value="HATPase_c"/>
    <property type="match status" value="1"/>
</dbReference>
<dbReference type="Pfam" id="PF07730">
    <property type="entry name" value="HisKA_3"/>
    <property type="match status" value="1"/>
</dbReference>
<dbReference type="EMBL" id="JAOVZO020000003">
    <property type="protein sequence ID" value="MDC8012080.1"/>
    <property type="molecule type" value="Genomic_DNA"/>
</dbReference>
<dbReference type="SUPFAM" id="SSF55874">
    <property type="entry name" value="ATPase domain of HSP90 chaperone/DNA topoisomerase II/histidine kinase"/>
    <property type="match status" value="1"/>
</dbReference>
<keyword evidence="6" id="KW-1133">Transmembrane helix</keyword>
<dbReference type="PANTHER" id="PTHR24421">
    <property type="entry name" value="NITRATE/NITRITE SENSOR PROTEIN NARX-RELATED"/>
    <property type="match status" value="1"/>
</dbReference>
<dbReference type="InterPro" id="IPR003660">
    <property type="entry name" value="HAMP_dom"/>
</dbReference>
<evidence type="ECO:0000256" key="6">
    <source>
        <dbReference type="SAM" id="Phobius"/>
    </source>
</evidence>
<dbReference type="Proteomes" id="UP001139971">
    <property type="component" value="Unassembled WGS sequence"/>
</dbReference>
<comment type="subcellular location">
    <subcellularLocation>
        <location evidence="1">Membrane</location>
    </subcellularLocation>
</comment>
<keyword evidence="6" id="KW-0472">Membrane</keyword>
<dbReference type="Gene3D" id="3.30.565.10">
    <property type="entry name" value="Histidine kinase-like ATPase, C-terminal domain"/>
    <property type="match status" value="1"/>
</dbReference>
<dbReference type="Gene3D" id="1.20.5.1930">
    <property type="match status" value="1"/>
</dbReference>
<accession>A0A9X3YJ59</accession>
<dbReference type="GO" id="GO:0016020">
    <property type="term" value="C:membrane"/>
    <property type="evidence" value="ECO:0007669"/>
    <property type="project" value="UniProtKB-SubCell"/>
</dbReference>
<dbReference type="Gene3D" id="6.10.340.10">
    <property type="match status" value="1"/>
</dbReference>
<dbReference type="InterPro" id="IPR011712">
    <property type="entry name" value="Sig_transdc_His_kin_sub3_dim/P"/>
</dbReference>
<keyword evidence="4 8" id="KW-0418">Kinase</keyword>
<keyword evidence="3" id="KW-0808">Transferase</keyword>
<gene>
    <name evidence="8" type="ORF">OD750_005920</name>
</gene>
<keyword evidence="9" id="KW-1185">Reference proteome</keyword>
<dbReference type="SUPFAM" id="SSF158472">
    <property type="entry name" value="HAMP domain-like"/>
    <property type="match status" value="1"/>
</dbReference>
<evidence type="ECO:0000256" key="5">
    <source>
        <dbReference type="ARBA" id="ARBA00023012"/>
    </source>
</evidence>
<sequence length="479" mass="52372">MTQRRHPLQGLTFKLALFYVALSLPALVLVEWSIVAFEFHELFAAVDRGRLAQMTKSAADGIGRRWQDAEPPSHTELATRAEALVLQLERPQDGLSPGSSYVLLELALAPVAISVFDADGKLMAQAPEEGWRAQAPAPGDAVWRNAIIEGAIDLPGADSPQKVRRSLAAIHDANGQARGYLLAEIRVPTPLRRMLGEASFEWPILLLYLIVFSIASALFLVRWVTRRLNTIADAATAWSRGDFSTLIPDDTQDELGLLSRDLNRMAQELKSLMRSRADLATLQERQRLARDLHDTVKQKAFALNLQIGAARRLLGNGASPHPASARLDESARLISEIQRELALVLDELRTPNAPRGFLAPRLRELAERWARSNGLDVELDLDEHVPDGAVYGEALMLIAEEALANVLRHSGAGKVTISLQRRDDKIAFRLSDNGVGGADSSGGMGLANMRERAERLPGGRFELDSAPGVGTVVQVRCNG</sequence>
<evidence type="ECO:0000256" key="1">
    <source>
        <dbReference type="ARBA" id="ARBA00004370"/>
    </source>
</evidence>
<proteinExistence type="predicted"/>
<feature type="transmembrane region" description="Helical" evidence="6">
    <location>
        <begin position="202"/>
        <end position="221"/>
    </location>
</feature>
<keyword evidence="2" id="KW-0597">Phosphoprotein</keyword>
<dbReference type="AlphaFoldDB" id="A0A9X3YJ59"/>